<evidence type="ECO:0000313" key="2">
    <source>
        <dbReference type="Proteomes" id="UP001279734"/>
    </source>
</evidence>
<sequence length="345" mass="36646">MVPDSGNLDGLEECLTDRGLDATVQKVSSSVLDDSSSGGLGLMQLSPAAKVDPVLAAADTGSKVVHSVDDGGSHCSLEAPVGAHHVLDTSSCTMDQIDGSPVGAHSVVDCLANGIDDSTPDSIARLSRMSGLLTEKLLLRGVLLGFWQMGLCLDSIKEFEVPGHPWVLLKPLLLDLIAGVVMSTNGSSVVPALLQVAAGLPFLMMAVRESDWLLQWLGSAVDPEASGFAACVVRGVGLFAAPESYDEYDLHVLKPVLLVLMLFGVVAVMQLVAEAFKLPPSCLLLSWRCREPQFAVLHFIEGLPDGGFMKLMLLVLSVALYGWLEEAGSSVLYHAVMLLALEWWP</sequence>
<proteinExistence type="predicted"/>
<keyword evidence="2" id="KW-1185">Reference proteome</keyword>
<protein>
    <submittedName>
        <fullName evidence="1">Uncharacterized protein</fullName>
    </submittedName>
</protein>
<dbReference type="Proteomes" id="UP001279734">
    <property type="component" value="Unassembled WGS sequence"/>
</dbReference>
<comment type="caution">
    <text evidence="1">The sequence shown here is derived from an EMBL/GenBank/DDBJ whole genome shotgun (WGS) entry which is preliminary data.</text>
</comment>
<evidence type="ECO:0000313" key="1">
    <source>
        <dbReference type="EMBL" id="GMH19183.1"/>
    </source>
</evidence>
<dbReference type="AlphaFoldDB" id="A0AAD3XVS3"/>
<gene>
    <name evidence="1" type="ORF">Nepgr_021024</name>
</gene>
<accession>A0AAD3XVS3</accession>
<reference evidence="1" key="1">
    <citation type="submission" date="2023-05" db="EMBL/GenBank/DDBJ databases">
        <title>Nepenthes gracilis genome sequencing.</title>
        <authorList>
            <person name="Fukushima K."/>
        </authorList>
    </citation>
    <scope>NUCLEOTIDE SEQUENCE</scope>
    <source>
        <strain evidence="1">SING2019-196</strain>
    </source>
</reference>
<organism evidence="1 2">
    <name type="scientific">Nepenthes gracilis</name>
    <name type="common">Slender pitcher plant</name>
    <dbReference type="NCBI Taxonomy" id="150966"/>
    <lineage>
        <taxon>Eukaryota</taxon>
        <taxon>Viridiplantae</taxon>
        <taxon>Streptophyta</taxon>
        <taxon>Embryophyta</taxon>
        <taxon>Tracheophyta</taxon>
        <taxon>Spermatophyta</taxon>
        <taxon>Magnoliopsida</taxon>
        <taxon>eudicotyledons</taxon>
        <taxon>Gunneridae</taxon>
        <taxon>Pentapetalae</taxon>
        <taxon>Caryophyllales</taxon>
        <taxon>Nepenthaceae</taxon>
        <taxon>Nepenthes</taxon>
    </lineage>
</organism>
<name>A0AAD3XVS3_NEPGR</name>
<dbReference type="EMBL" id="BSYO01000020">
    <property type="protein sequence ID" value="GMH19183.1"/>
    <property type="molecule type" value="Genomic_DNA"/>
</dbReference>